<feature type="domain" description="Predicted membrane protein YciQ-like C-terminal" evidence="4">
    <location>
        <begin position="292"/>
        <end position="421"/>
    </location>
</feature>
<reference evidence="5 6" key="1">
    <citation type="journal article" date="2015" name="Nature">
        <title>rRNA introns, odd ribosomes, and small enigmatic genomes across a large radiation of phyla.</title>
        <authorList>
            <person name="Brown C.T."/>
            <person name="Hug L.A."/>
            <person name="Thomas B.C."/>
            <person name="Sharon I."/>
            <person name="Castelle C.J."/>
            <person name="Singh A."/>
            <person name="Wilkins M.J."/>
            <person name="Williams K.H."/>
            <person name="Banfield J.F."/>
        </authorList>
    </citation>
    <scope>NUCLEOTIDE SEQUENCE [LARGE SCALE GENOMIC DNA]</scope>
</reference>
<dbReference type="Pfam" id="PF20990">
    <property type="entry name" value="DUF2207_C"/>
    <property type="match status" value="1"/>
</dbReference>
<evidence type="ECO:0000256" key="1">
    <source>
        <dbReference type="SAM" id="Phobius"/>
    </source>
</evidence>
<evidence type="ECO:0000259" key="3">
    <source>
        <dbReference type="Pfam" id="PF09972"/>
    </source>
</evidence>
<keyword evidence="1" id="KW-0812">Transmembrane</keyword>
<evidence type="ECO:0008006" key="7">
    <source>
        <dbReference type="Google" id="ProtNLM"/>
    </source>
</evidence>
<evidence type="ECO:0000313" key="5">
    <source>
        <dbReference type="EMBL" id="KKU50654.1"/>
    </source>
</evidence>
<evidence type="ECO:0000256" key="2">
    <source>
        <dbReference type="SAM" id="SignalP"/>
    </source>
</evidence>
<dbReference type="Proteomes" id="UP000034873">
    <property type="component" value="Unassembled WGS sequence"/>
</dbReference>
<evidence type="ECO:0000259" key="4">
    <source>
        <dbReference type="Pfam" id="PF20990"/>
    </source>
</evidence>
<keyword evidence="2" id="KW-0732">Signal</keyword>
<feature type="chain" id="PRO_5002539359" description="DUF2207 domain-containing protein" evidence="2">
    <location>
        <begin position="26"/>
        <end position="566"/>
    </location>
</feature>
<sequence length="566" mass="60758">MNSVKKYVFLIIAVITLTIGANAFAATGEAIDNFQTNILVNTDGSLTVTETITYNFGANGKHGIIRDIQDTFTNQDGKNFKKPVEVVRVINELNVPYNFVVTGNGAFRSVKIGDADTLVSDTKVYVIEYKVTGAIERFSDHDEIYWNVTGNGWDVPINKAGAAVSLPNDVPQASIKTACYTGVYGSKEQECEGGGPAKGGAALRPLSPGEGLTIVVGFEPGHVTITPKTSAEPVQEADQLTQALIVAGIILWYVIAPLAVVVIYFLRGRDPKIATSIPALFDAPKDKDTHARVTPGEAGTLIDESADNHDISATIVDLAIRGYLTIKEEKGDGIFADKNFTFTKKAPTGTSPLQPHEELLLNALFGSANTTSTKSLKNSFAQESQKIKDSLYSQLVAAGYFAHNPHTVRNIWIGIGLVALFTINIPFGIVAVIFAKTMPRKTLKGVRALTDIKGLKLFLASQKKQLEFQEENWFLFEKLLPYAIAFGVAEIWAKRFAQISAPQDLTWYHGYSTLNALTLAATMDSFDSNIGSVATPTRSYGGFSSGFGGGGFSGGGFGGGGGGRSW</sequence>
<proteinExistence type="predicted"/>
<keyword evidence="1" id="KW-0472">Membrane</keyword>
<keyword evidence="1" id="KW-1133">Transmembrane helix</keyword>
<feature type="domain" description="DUF2207" evidence="3">
    <location>
        <begin position="31"/>
        <end position="218"/>
    </location>
</feature>
<dbReference type="STRING" id="1619122.UX73_C0018G0010"/>
<accession>A0A0G1R0I7</accession>
<dbReference type="InterPro" id="IPR018702">
    <property type="entry name" value="DUF2207"/>
</dbReference>
<feature type="transmembrane region" description="Helical" evidence="1">
    <location>
        <begin position="243"/>
        <end position="266"/>
    </location>
</feature>
<organism evidence="5 6">
    <name type="scientific">candidate division WWE3 bacterium GW2011_GWC1_47_10</name>
    <dbReference type="NCBI Taxonomy" id="1619122"/>
    <lineage>
        <taxon>Bacteria</taxon>
        <taxon>Katanobacteria</taxon>
    </lineage>
</organism>
<feature type="transmembrane region" description="Helical" evidence="1">
    <location>
        <begin position="411"/>
        <end position="434"/>
    </location>
</feature>
<dbReference type="InterPro" id="IPR048389">
    <property type="entry name" value="YciQ-like_C"/>
</dbReference>
<comment type="caution">
    <text evidence="5">The sequence shown here is derived from an EMBL/GenBank/DDBJ whole genome shotgun (WGS) entry which is preliminary data.</text>
</comment>
<dbReference type="Pfam" id="PF09972">
    <property type="entry name" value="DUF2207"/>
    <property type="match status" value="1"/>
</dbReference>
<dbReference type="AlphaFoldDB" id="A0A0G1R0I7"/>
<dbReference type="EMBL" id="LCNH01000018">
    <property type="protein sequence ID" value="KKU50654.1"/>
    <property type="molecule type" value="Genomic_DNA"/>
</dbReference>
<dbReference type="PATRIC" id="fig|1619122.3.peg.391"/>
<protein>
    <recommendedName>
        <fullName evidence="7">DUF2207 domain-containing protein</fullName>
    </recommendedName>
</protein>
<evidence type="ECO:0000313" key="6">
    <source>
        <dbReference type="Proteomes" id="UP000034873"/>
    </source>
</evidence>
<name>A0A0G1R0I7_UNCKA</name>
<gene>
    <name evidence="5" type="ORF">UX73_C0018G0010</name>
</gene>
<feature type="signal peptide" evidence="2">
    <location>
        <begin position="1"/>
        <end position="25"/>
    </location>
</feature>